<dbReference type="AlphaFoldDB" id="A0A0S6U1V9"/>
<name>A0A0S6U1V9_CLOBO</name>
<sequence length="47" mass="5328">MRSFKMKMGKILASLALMVTAYNINAACIFLVHQPKMPKGAEKLRKF</sequence>
<dbReference type="HOGENOM" id="CLU_212648_4_1_9"/>
<proteinExistence type="predicted"/>
<evidence type="ECO:0000313" key="1">
    <source>
        <dbReference type="EMBL" id="GAE01504.1"/>
    </source>
</evidence>
<accession>A0A0S6U1V9</accession>
<protein>
    <recommendedName>
        <fullName evidence="2">Cyclic lactone autoinducer peptide</fullName>
    </recommendedName>
</protein>
<dbReference type="InterPro" id="IPR009229">
    <property type="entry name" value="AgrD"/>
</dbReference>
<evidence type="ECO:0008006" key="2">
    <source>
        <dbReference type="Google" id="ProtNLM"/>
    </source>
</evidence>
<dbReference type="EMBL" id="DF384213">
    <property type="protein sequence ID" value="GAE01504.1"/>
    <property type="molecule type" value="Genomic_DNA"/>
</dbReference>
<dbReference type="NCBIfam" id="TIGR04223">
    <property type="entry name" value="quorum_AgrD"/>
    <property type="match status" value="1"/>
</dbReference>
<reference evidence="1" key="1">
    <citation type="submission" date="2013-10" db="EMBL/GenBank/DDBJ databases">
        <title>Draft genome sequence of Clostridium botulinum type B strain Osaka05.</title>
        <authorList>
            <person name="Sakaguchi Y."/>
            <person name="Hosomi K."/>
            <person name="Uchiyama J."/>
            <person name="Ogura Y."/>
            <person name="Sakaguchi M."/>
            <person name="Kohda T."/>
            <person name="Mukamoto M."/>
            <person name="Misawa N."/>
            <person name="Matsuzaki S."/>
            <person name="Hayashi T."/>
            <person name="Kozaki S."/>
        </authorList>
    </citation>
    <scope>NUCLEOTIDE SEQUENCE</scope>
    <source>
        <strain evidence="1">Osaka05</strain>
    </source>
</reference>
<gene>
    <name evidence="1" type="ORF">CBO05C_1194</name>
</gene>
<dbReference type="RefSeq" id="WP_073860740.1">
    <property type="nucleotide sequence ID" value="NZ_DF384213.1"/>
</dbReference>
<organism evidence="1">
    <name type="scientific">Clostridium botulinum B str. Osaka05</name>
    <dbReference type="NCBI Taxonomy" id="1407017"/>
    <lineage>
        <taxon>Bacteria</taxon>
        <taxon>Bacillati</taxon>
        <taxon>Bacillota</taxon>
        <taxon>Clostridia</taxon>
        <taxon>Eubacteriales</taxon>
        <taxon>Clostridiaceae</taxon>
        <taxon>Clostridium</taxon>
    </lineage>
</organism>
<dbReference type="Proteomes" id="UP000054164">
    <property type="component" value="Unassembled WGS sequence"/>
</dbReference>